<keyword evidence="2" id="KW-0040">ANK repeat</keyword>
<keyword evidence="6" id="KW-1185">Reference proteome</keyword>
<dbReference type="InterPro" id="IPR000086">
    <property type="entry name" value="NUDIX_hydrolase_dom"/>
</dbReference>
<dbReference type="GO" id="GO:0004081">
    <property type="term" value="F:bis(5'-nucleosyl)-tetraphosphatase (asymmetrical) activity"/>
    <property type="evidence" value="ECO:0007669"/>
    <property type="project" value="TreeGrafter"/>
</dbReference>
<sequence length="322" mass="35918">MDRVPFMTHNFALVVCRHPDGRWLAVKETRNRGWWLPAGLVEQGETYFQAAHREVLEEAGLRVDLKGVLRVEHSVYGPTQARMRVIFFAVPLDPSQPVKKRKDKESEEACWVTLEDLKILARGTPGLRGPELYEWGSYLEKGGIVAPLHLLCQEDERTHTEAIFFKVNLTDSTADIQNFITAIENNDESAVKKQLLLGANPNIPINEKLWTPLHLACYLQKENIVSLLLISGGDPSVTTHKGRSVLHFAAHTNVLIMGMILTKISVVGNKKLVVNHQDNNGDTPLHFAATKTGGGIMWNLLVKNGADVAVRNMNSITPQDLL</sequence>
<feature type="domain" description="Nudix hydrolase" evidence="4">
    <location>
        <begin position="6"/>
        <end position="134"/>
    </location>
</feature>
<feature type="repeat" description="ANK" evidence="2">
    <location>
        <begin position="280"/>
        <end position="313"/>
    </location>
</feature>
<dbReference type="Gene3D" id="3.90.79.10">
    <property type="entry name" value="Nucleoside Triphosphate Pyrophosphohydrolase"/>
    <property type="match status" value="1"/>
</dbReference>
<dbReference type="InterPro" id="IPR015797">
    <property type="entry name" value="NUDIX_hydrolase-like_dom_sf"/>
</dbReference>
<dbReference type="CDD" id="cd02883">
    <property type="entry name" value="NUDIX_Hydrolase"/>
    <property type="match status" value="1"/>
</dbReference>
<dbReference type="InterPro" id="IPR002110">
    <property type="entry name" value="Ankyrin_rpt"/>
</dbReference>
<evidence type="ECO:0000313" key="5">
    <source>
        <dbReference type="EMBL" id="OMJ76512.1"/>
    </source>
</evidence>
<comment type="caution">
    <text evidence="5">The sequence shown here is derived from an EMBL/GenBank/DDBJ whole genome shotgun (WGS) entry which is preliminary data.</text>
</comment>
<dbReference type="Pfam" id="PF12796">
    <property type="entry name" value="Ank_2"/>
    <property type="match status" value="1"/>
</dbReference>
<dbReference type="PROSITE" id="PS50088">
    <property type="entry name" value="ANK_REPEAT"/>
    <property type="match status" value="2"/>
</dbReference>
<dbReference type="InterPro" id="IPR051325">
    <property type="entry name" value="Nudix_hydrolase_domain"/>
</dbReference>
<evidence type="ECO:0000256" key="1">
    <source>
        <dbReference type="ARBA" id="ARBA00022801"/>
    </source>
</evidence>
<keyword evidence="1 3" id="KW-0378">Hydrolase</keyword>
<dbReference type="InterPro" id="IPR020084">
    <property type="entry name" value="NUDIX_hydrolase_CS"/>
</dbReference>
<accession>A0A1R2BIA7</accession>
<dbReference type="SUPFAM" id="SSF48403">
    <property type="entry name" value="Ankyrin repeat"/>
    <property type="match status" value="1"/>
</dbReference>
<reference evidence="5 6" key="1">
    <citation type="submission" date="2016-11" db="EMBL/GenBank/DDBJ databases">
        <title>The macronuclear genome of Stentor coeruleus: a giant cell with tiny introns.</title>
        <authorList>
            <person name="Slabodnick M."/>
            <person name="Ruby J.G."/>
            <person name="Reiff S.B."/>
            <person name="Swart E.C."/>
            <person name="Gosai S."/>
            <person name="Prabakaran S."/>
            <person name="Witkowska E."/>
            <person name="Larue G.E."/>
            <person name="Fisher S."/>
            <person name="Freeman R.M."/>
            <person name="Gunawardena J."/>
            <person name="Chu W."/>
            <person name="Stover N.A."/>
            <person name="Gregory B.D."/>
            <person name="Nowacki M."/>
            <person name="Derisi J."/>
            <person name="Roy S.W."/>
            <person name="Marshall W.F."/>
            <person name="Sood P."/>
        </authorList>
    </citation>
    <scope>NUCLEOTIDE SEQUENCE [LARGE SCALE GENOMIC DNA]</scope>
    <source>
        <strain evidence="5">WM001</strain>
    </source>
</reference>
<protein>
    <recommendedName>
        <fullName evidence="4">Nudix hydrolase domain-containing protein</fullName>
    </recommendedName>
</protein>
<dbReference type="PROSITE" id="PS50297">
    <property type="entry name" value="ANK_REP_REGION"/>
    <property type="match status" value="1"/>
</dbReference>
<dbReference type="AlphaFoldDB" id="A0A1R2BIA7"/>
<dbReference type="PANTHER" id="PTHR21340">
    <property type="entry name" value="DIADENOSINE 5,5-P1,P4-TETRAPHOSPHATE PYROPHOSPHOHYDROLASE MUTT"/>
    <property type="match status" value="1"/>
</dbReference>
<dbReference type="PANTHER" id="PTHR21340:SF0">
    <property type="entry name" value="BIS(5'-NUCLEOSYL)-TETRAPHOSPHATASE [ASYMMETRICAL]"/>
    <property type="match status" value="1"/>
</dbReference>
<dbReference type="SUPFAM" id="SSF55811">
    <property type="entry name" value="Nudix"/>
    <property type="match status" value="1"/>
</dbReference>
<evidence type="ECO:0000256" key="2">
    <source>
        <dbReference type="PROSITE-ProRule" id="PRU00023"/>
    </source>
</evidence>
<dbReference type="PRINTS" id="PR00502">
    <property type="entry name" value="NUDIXFAMILY"/>
</dbReference>
<dbReference type="Pfam" id="PF00293">
    <property type="entry name" value="NUDIX"/>
    <property type="match status" value="1"/>
</dbReference>
<dbReference type="EMBL" id="MPUH01000627">
    <property type="protein sequence ID" value="OMJ76512.1"/>
    <property type="molecule type" value="Genomic_DNA"/>
</dbReference>
<dbReference type="Proteomes" id="UP000187209">
    <property type="component" value="Unassembled WGS sequence"/>
</dbReference>
<evidence type="ECO:0000256" key="3">
    <source>
        <dbReference type="RuleBase" id="RU003476"/>
    </source>
</evidence>
<dbReference type="GO" id="GO:0006167">
    <property type="term" value="P:AMP biosynthetic process"/>
    <property type="evidence" value="ECO:0007669"/>
    <property type="project" value="TreeGrafter"/>
</dbReference>
<comment type="similarity">
    <text evidence="3">Belongs to the Nudix hydrolase family.</text>
</comment>
<feature type="repeat" description="ANK" evidence="2">
    <location>
        <begin position="208"/>
        <end position="240"/>
    </location>
</feature>
<dbReference type="InterPro" id="IPR020476">
    <property type="entry name" value="Nudix_hydrolase"/>
</dbReference>
<name>A0A1R2BIA7_9CILI</name>
<dbReference type="OrthoDB" id="447842at2759"/>
<dbReference type="PROSITE" id="PS00893">
    <property type="entry name" value="NUDIX_BOX"/>
    <property type="match status" value="1"/>
</dbReference>
<evidence type="ECO:0000259" key="4">
    <source>
        <dbReference type="PROSITE" id="PS51462"/>
    </source>
</evidence>
<proteinExistence type="inferred from homology"/>
<dbReference type="SMART" id="SM00248">
    <property type="entry name" value="ANK"/>
    <property type="match status" value="2"/>
</dbReference>
<organism evidence="5 6">
    <name type="scientific">Stentor coeruleus</name>
    <dbReference type="NCBI Taxonomy" id="5963"/>
    <lineage>
        <taxon>Eukaryota</taxon>
        <taxon>Sar</taxon>
        <taxon>Alveolata</taxon>
        <taxon>Ciliophora</taxon>
        <taxon>Postciliodesmatophora</taxon>
        <taxon>Heterotrichea</taxon>
        <taxon>Heterotrichida</taxon>
        <taxon>Stentoridae</taxon>
        <taxon>Stentor</taxon>
    </lineage>
</organism>
<gene>
    <name evidence="5" type="ORF">SteCoe_24088</name>
</gene>
<dbReference type="Gene3D" id="1.25.40.20">
    <property type="entry name" value="Ankyrin repeat-containing domain"/>
    <property type="match status" value="2"/>
</dbReference>
<dbReference type="GO" id="GO:0006754">
    <property type="term" value="P:ATP biosynthetic process"/>
    <property type="evidence" value="ECO:0007669"/>
    <property type="project" value="TreeGrafter"/>
</dbReference>
<dbReference type="PROSITE" id="PS51462">
    <property type="entry name" value="NUDIX"/>
    <property type="match status" value="1"/>
</dbReference>
<dbReference type="InterPro" id="IPR036770">
    <property type="entry name" value="Ankyrin_rpt-contain_sf"/>
</dbReference>
<evidence type="ECO:0000313" key="6">
    <source>
        <dbReference type="Proteomes" id="UP000187209"/>
    </source>
</evidence>